<dbReference type="GO" id="GO:0005743">
    <property type="term" value="C:mitochondrial inner membrane"/>
    <property type="evidence" value="ECO:0007669"/>
    <property type="project" value="TreeGrafter"/>
</dbReference>
<dbReference type="GO" id="GO:0005524">
    <property type="term" value="F:ATP binding"/>
    <property type="evidence" value="ECO:0007669"/>
    <property type="project" value="UniProtKB-KW"/>
</dbReference>
<evidence type="ECO:0000256" key="10">
    <source>
        <dbReference type="ARBA" id="ARBA00049740"/>
    </source>
</evidence>
<evidence type="ECO:0000256" key="3">
    <source>
        <dbReference type="ARBA" id="ARBA00022448"/>
    </source>
</evidence>
<accession>A0A9W4N1B0</accession>
<dbReference type="InterPro" id="IPR003593">
    <property type="entry name" value="AAA+_ATPase"/>
</dbReference>
<feature type="domain" description="ABC transporter" evidence="13">
    <location>
        <begin position="377"/>
        <end position="656"/>
    </location>
</feature>
<evidence type="ECO:0000256" key="11">
    <source>
        <dbReference type="SAM" id="MobiDB-lite"/>
    </source>
</evidence>
<dbReference type="PROSITE" id="PS50929">
    <property type="entry name" value="ABC_TM1F"/>
    <property type="match status" value="2"/>
</dbReference>
<evidence type="ECO:0000256" key="8">
    <source>
        <dbReference type="ARBA" id="ARBA00022989"/>
    </source>
</evidence>
<feature type="domain" description="ABC transmembrane type-1" evidence="14">
    <location>
        <begin position="738"/>
        <end position="1026"/>
    </location>
</feature>
<evidence type="ECO:0000256" key="2">
    <source>
        <dbReference type="ARBA" id="ARBA00007577"/>
    </source>
</evidence>
<feature type="transmembrane region" description="Helical" evidence="12">
    <location>
        <begin position="193"/>
        <end position="214"/>
    </location>
</feature>
<sequence length="1322" mass="142460">MAEDSPPKTSFINKLKKVFGYFAIYVQVNPTKFDILLLITGLIFAIASGVPFPLLGIIFGQLIDDFNSESCTAKADYSPEIQASYQSEVNSKILYVLYLAIAQFGFMYIQLVCWSLGGARLAQRLREQYFRSMLRQEPSFFDDLPSGEVSSRLNGDISTIRSGTSEKVGICISSVSFFVTSYVVAFIKDSKLAGILVSLVPAYFLMSLVGGWFIEKYSGTMSDCFAAASSVASEGLSNVSVVHAFNANQRLEEKFEGHLRMARSEGLKKALATGVQAGFMYFIAYAANALAFWQGSRTIANSVASGGGGASVGSIFTVIFVLVDATLVLSQVAPFLQIFGAASAAFTKLQRDMNHQSAINGMSDKGLALPSSMAGHFELRNVSFAYPSRPAQQVLGNVSLECPAGKQTAIIGLSGSGKSTVASLMLRLYDPIEGSVLLDGQDVRDLNTRQLRSCIGMVQQEATLLDRSILENIAHGLVNSASPEHEALHSVLIGGQLGEVARAIREGQNEVKAAETCGPDVLKIIEMVQHAAELADAARFIGQLSEGLGTMVGSNGTLLSGGQKQRIAVARALVKDPKVLILDEATASLDSRSEKEILDAVGRCSEGRTMISIAHRLSTIKKADKIIVMRDGGVVEEGNHSELMAKQGAYAALVELQNLNTDSNPPDQNAESDSADITDGEQGVESSNVPEVVKSKEIVIDTTEKPLDSSSKAPAKKTLWYLTKGMLPIMRPYLLIALIALVGASIVGAAFSAEAVIFGNTVGSLTPCETPEYIRSRGNFFGLMFFILAIIEFFANIVSWVGFGWVSEKSIYNVRVLLFRSLFEQDLQWHQSAGRNPTGLLGYITNDGNLIAGLSGSVIGTIFSICINLVVAVVLSLCIAWKIALVCIAVVPLLLGTGVVQLHVLGQFEERHENAFNQSVSISVEAINSIKTIASLSLEEETLTAFKRTLNGPRRETTMVSLHANLWLGLAYFLGNLSYALAFWWGSKQIFNGTYSETQFIIVMFALLVSAQLWSQMFALAPEVSNARAAVARVLAILELGSAGSKYTALEASNEKDLEDTAPTKSIAPDTQGGLDVEFRDVKFSYPARAHIPVLRGLNVHVRPGQFCALVGPSGAGKSTIISLVERMYLPTSGEILVDGTDITKREDISFRDHIALVPQEGVLFEGSVRFNVSLGARPGTEVSDAEIEEACKLANIHETIINLPSGYDTMCGANGSKLSGGQKQRLAIARALVRKPRLLVLDEPTSALDAESEKLLQQGLEVASKGISVLAIAHRLNTIRKADTIYLIEAGLCVDAGTHEELFKRSESYRTNVLSQSFGGE</sequence>
<feature type="transmembrane region" description="Helical" evidence="12">
    <location>
        <begin position="780"/>
        <end position="806"/>
    </location>
</feature>
<evidence type="ECO:0000256" key="1">
    <source>
        <dbReference type="ARBA" id="ARBA00004651"/>
    </source>
</evidence>
<dbReference type="CDD" id="cd18578">
    <property type="entry name" value="ABC_6TM_Pgp_ABCB1_D2_like"/>
    <property type="match status" value="1"/>
</dbReference>
<feature type="transmembrane region" description="Helical" evidence="12">
    <location>
        <begin position="270"/>
        <end position="293"/>
    </location>
</feature>
<dbReference type="FunFam" id="3.40.50.300:FF:000913">
    <property type="entry name" value="ABC multidrug transporter SitT"/>
    <property type="match status" value="1"/>
</dbReference>
<feature type="compositionally biased region" description="Polar residues" evidence="11">
    <location>
        <begin position="660"/>
        <end position="672"/>
    </location>
</feature>
<evidence type="ECO:0000256" key="7">
    <source>
        <dbReference type="ARBA" id="ARBA00022840"/>
    </source>
</evidence>
<feature type="transmembrane region" description="Helical" evidence="12">
    <location>
        <begin position="883"/>
        <end position="905"/>
    </location>
</feature>
<dbReference type="InterPro" id="IPR039421">
    <property type="entry name" value="Type_1_exporter"/>
</dbReference>
<dbReference type="InterPro" id="IPR036640">
    <property type="entry name" value="ABC1_TM_sf"/>
</dbReference>
<evidence type="ECO:0000256" key="4">
    <source>
        <dbReference type="ARBA" id="ARBA00022475"/>
    </source>
</evidence>
<dbReference type="InterPro" id="IPR027417">
    <property type="entry name" value="P-loop_NTPase"/>
</dbReference>
<evidence type="ECO:0000259" key="14">
    <source>
        <dbReference type="PROSITE" id="PS50929"/>
    </source>
</evidence>
<dbReference type="EMBL" id="CAJVPD010000011">
    <property type="protein sequence ID" value="CAG8229548.1"/>
    <property type="molecule type" value="Genomic_DNA"/>
</dbReference>
<feature type="transmembrane region" description="Helical" evidence="12">
    <location>
        <begin position="93"/>
        <end position="116"/>
    </location>
</feature>
<dbReference type="Gene3D" id="1.20.1560.10">
    <property type="entry name" value="ABC transporter type 1, transmembrane domain"/>
    <property type="match status" value="2"/>
</dbReference>
<feature type="transmembrane region" description="Helical" evidence="12">
    <location>
        <begin position="964"/>
        <end position="986"/>
    </location>
</feature>
<dbReference type="GO" id="GO:0090374">
    <property type="term" value="P:oligopeptide export from mitochondrion"/>
    <property type="evidence" value="ECO:0007669"/>
    <property type="project" value="TreeGrafter"/>
</dbReference>
<feature type="transmembrane region" description="Helical" evidence="12">
    <location>
        <begin position="35"/>
        <end position="59"/>
    </location>
</feature>
<dbReference type="OrthoDB" id="186072at2759"/>
<dbReference type="Proteomes" id="UP001152592">
    <property type="component" value="Unassembled WGS sequence"/>
</dbReference>
<feature type="domain" description="ABC transmembrane type-1" evidence="14">
    <location>
        <begin position="39"/>
        <end position="341"/>
    </location>
</feature>
<comment type="subcellular location">
    <subcellularLocation>
        <location evidence="1">Cell membrane</location>
        <topology evidence="1">Multi-pass membrane protein</topology>
    </subcellularLocation>
</comment>
<comment type="similarity">
    <text evidence="2">Belongs to the ABC transporter superfamily. ABCB family. Multidrug resistance exporter (TC 3.A.1.201) subfamily.</text>
</comment>
<dbReference type="FunFam" id="1.20.1560.10:FF:000057">
    <property type="entry name" value="ABC multidrug transporter SitT"/>
    <property type="match status" value="2"/>
</dbReference>
<dbReference type="GO" id="GO:0015421">
    <property type="term" value="F:ABC-type oligopeptide transporter activity"/>
    <property type="evidence" value="ECO:0007669"/>
    <property type="project" value="TreeGrafter"/>
</dbReference>
<dbReference type="SUPFAM" id="SSF90123">
    <property type="entry name" value="ABC transporter transmembrane region"/>
    <property type="match status" value="2"/>
</dbReference>
<feature type="transmembrane region" description="Helical" evidence="12">
    <location>
        <begin position="168"/>
        <end position="187"/>
    </location>
</feature>
<feature type="transmembrane region" description="Helical" evidence="12">
    <location>
        <begin position="850"/>
        <end position="877"/>
    </location>
</feature>
<dbReference type="PROSITE" id="PS00211">
    <property type="entry name" value="ABC_TRANSPORTER_1"/>
    <property type="match status" value="2"/>
</dbReference>
<dbReference type="PANTHER" id="PTHR43394:SF1">
    <property type="entry name" value="ATP-BINDING CASSETTE SUB-FAMILY B MEMBER 10, MITOCHONDRIAL"/>
    <property type="match status" value="1"/>
</dbReference>
<keyword evidence="6" id="KW-0547">Nucleotide-binding</keyword>
<dbReference type="Pfam" id="PF00664">
    <property type="entry name" value="ABC_membrane"/>
    <property type="match status" value="2"/>
</dbReference>
<dbReference type="GO" id="GO:0005886">
    <property type="term" value="C:plasma membrane"/>
    <property type="evidence" value="ECO:0007669"/>
    <property type="project" value="UniProtKB-SubCell"/>
</dbReference>
<evidence type="ECO:0000313" key="15">
    <source>
        <dbReference type="EMBL" id="CAG8229548.1"/>
    </source>
</evidence>
<evidence type="ECO:0000259" key="13">
    <source>
        <dbReference type="PROSITE" id="PS50893"/>
    </source>
</evidence>
<dbReference type="PROSITE" id="PS50893">
    <property type="entry name" value="ABC_TRANSPORTER_2"/>
    <property type="match status" value="2"/>
</dbReference>
<feature type="domain" description="ABC transporter" evidence="13">
    <location>
        <begin position="1077"/>
        <end position="1316"/>
    </location>
</feature>
<name>A0A9W4N1B0_9EURO</name>
<feature type="region of interest" description="Disordered" evidence="11">
    <location>
        <begin position="660"/>
        <end position="689"/>
    </location>
</feature>
<keyword evidence="3" id="KW-0813">Transport</keyword>
<feature type="transmembrane region" description="Helical" evidence="12">
    <location>
        <begin position="313"/>
        <end position="346"/>
    </location>
</feature>
<gene>
    <name evidence="15" type="ORF">PSALAMII_LOCUS250</name>
</gene>
<keyword evidence="9 12" id="KW-0472">Membrane</keyword>
<proteinExistence type="inferred from homology"/>
<dbReference type="PANTHER" id="PTHR43394">
    <property type="entry name" value="ATP-DEPENDENT PERMEASE MDL1, MITOCHONDRIAL"/>
    <property type="match status" value="1"/>
</dbReference>
<feature type="transmembrane region" description="Helical" evidence="12">
    <location>
        <begin position="733"/>
        <end position="760"/>
    </location>
</feature>
<protein>
    <recommendedName>
        <fullName evidence="10">ABC multidrug transporter MDR2</fullName>
    </recommendedName>
</protein>
<evidence type="ECO:0000256" key="5">
    <source>
        <dbReference type="ARBA" id="ARBA00022692"/>
    </source>
</evidence>
<evidence type="ECO:0000256" key="9">
    <source>
        <dbReference type="ARBA" id="ARBA00023136"/>
    </source>
</evidence>
<keyword evidence="8 12" id="KW-1133">Transmembrane helix</keyword>
<dbReference type="Gene3D" id="3.40.50.300">
    <property type="entry name" value="P-loop containing nucleotide triphosphate hydrolases"/>
    <property type="match status" value="2"/>
</dbReference>
<evidence type="ECO:0000313" key="16">
    <source>
        <dbReference type="Proteomes" id="UP001152592"/>
    </source>
</evidence>
<keyword evidence="4" id="KW-1003">Cell membrane</keyword>
<dbReference type="CDD" id="cd18577">
    <property type="entry name" value="ABC_6TM_Pgp_ABCB1_D1_like"/>
    <property type="match status" value="1"/>
</dbReference>
<keyword evidence="5 12" id="KW-0812">Transmembrane</keyword>
<dbReference type="SUPFAM" id="SSF52540">
    <property type="entry name" value="P-loop containing nucleoside triphosphate hydrolases"/>
    <property type="match status" value="2"/>
</dbReference>
<evidence type="ECO:0000256" key="6">
    <source>
        <dbReference type="ARBA" id="ARBA00022741"/>
    </source>
</evidence>
<dbReference type="GO" id="GO:0016887">
    <property type="term" value="F:ATP hydrolysis activity"/>
    <property type="evidence" value="ECO:0007669"/>
    <property type="project" value="InterPro"/>
</dbReference>
<evidence type="ECO:0000256" key="12">
    <source>
        <dbReference type="SAM" id="Phobius"/>
    </source>
</evidence>
<reference evidence="15" key="1">
    <citation type="submission" date="2021-07" db="EMBL/GenBank/DDBJ databases">
        <authorList>
            <person name="Branca A.L. A."/>
        </authorList>
    </citation>
    <scope>NUCLEOTIDE SEQUENCE</scope>
</reference>
<dbReference type="Pfam" id="PF00005">
    <property type="entry name" value="ABC_tran"/>
    <property type="match status" value="2"/>
</dbReference>
<dbReference type="InterPro" id="IPR003439">
    <property type="entry name" value="ABC_transporter-like_ATP-bd"/>
</dbReference>
<dbReference type="InterPro" id="IPR017871">
    <property type="entry name" value="ABC_transporter-like_CS"/>
</dbReference>
<feature type="transmembrane region" description="Helical" evidence="12">
    <location>
        <begin position="998"/>
        <end position="1020"/>
    </location>
</feature>
<keyword evidence="7" id="KW-0067">ATP-binding</keyword>
<comment type="caution">
    <text evidence="15">The sequence shown here is derived from an EMBL/GenBank/DDBJ whole genome shotgun (WGS) entry which is preliminary data.</text>
</comment>
<organism evidence="15 16">
    <name type="scientific">Penicillium salamii</name>
    <dbReference type="NCBI Taxonomy" id="1612424"/>
    <lineage>
        <taxon>Eukaryota</taxon>
        <taxon>Fungi</taxon>
        <taxon>Dikarya</taxon>
        <taxon>Ascomycota</taxon>
        <taxon>Pezizomycotina</taxon>
        <taxon>Eurotiomycetes</taxon>
        <taxon>Eurotiomycetidae</taxon>
        <taxon>Eurotiales</taxon>
        <taxon>Aspergillaceae</taxon>
        <taxon>Penicillium</taxon>
    </lineage>
</organism>
<dbReference type="InterPro" id="IPR011527">
    <property type="entry name" value="ABC1_TM_dom"/>
</dbReference>
<dbReference type="SMART" id="SM00382">
    <property type="entry name" value="AAA"/>
    <property type="match status" value="2"/>
</dbReference>